<dbReference type="Proteomes" id="UP000886751">
    <property type="component" value="Unassembled WGS sequence"/>
</dbReference>
<protein>
    <submittedName>
        <fullName evidence="4">Polyphosphate kinase 2 family protein</fullName>
    </submittedName>
</protein>
<comment type="caution">
    <text evidence="4">The sequence shown here is derived from an EMBL/GenBank/DDBJ whole genome shotgun (WGS) entry which is preliminary data.</text>
</comment>
<dbReference type="InterPro" id="IPR016898">
    <property type="entry name" value="Polyphosphate_phosphotransfera"/>
</dbReference>
<evidence type="ECO:0000313" key="5">
    <source>
        <dbReference type="Proteomes" id="UP000886751"/>
    </source>
</evidence>
<evidence type="ECO:0000313" key="4">
    <source>
        <dbReference type="EMBL" id="HIX95483.1"/>
    </source>
</evidence>
<dbReference type="NCBIfam" id="TIGR03709">
    <property type="entry name" value="PPK2_rel_1"/>
    <property type="match status" value="1"/>
</dbReference>
<reference evidence="4" key="1">
    <citation type="journal article" date="2021" name="PeerJ">
        <title>Extensive microbial diversity within the chicken gut microbiome revealed by metagenomics and culture.</title>
        <authorList>
            <person name="Gilroy R."/>
            <person name="Ravi A."/>
            <person name="Getino M."/>
            <person name="Pursley I."/>
            <person name="Horton D.L."/>
            <person name="Alikhan N.F."/>
            <person name="Baker D."/>
            <person name="Gharbi K."/>
            <person name="Hall N."/>
            <person name="Watson M."/>
            <person name="Adriaenssens E.M."/>
            <person name="Foster-Nyarko E."/>
            <person name="Jarju S."/>
            <person name="Secka A."/>
            <person name="Antonio M."/>
            <person name="Oren A."/>
            <person name="Chaudhuri R.R."/>
            <person name="La Ragione R."/>
            <person name="Hildebrand F."/>
            <person name="Pallen M.J."/>
        </authorList>
    </citation>
    <scope>NUCLEOTIDE SEQUENCE</scope>
    <source>
        <strain evidence="4">ChiHecec2B26-7398</strain>
    </source>
</reference>
<keyword evidence="1" id="KW-0808">Transferase</keyword>
<dbReference type="Gene3D" id="3.40.50.300">
    <property type="entry name" value="P-loop containing nucleotide triphosphate hydrolases"/>
    <property type="match status" value="1"/>
</dbReference>
<name>A0A9D2BVB8_9FIRM</name>
<dbReference type="AlphaFoldDB" id="A0A9D2BVB8"/>
<dbReference type="PIRSF" id="PIRSF028756">
    <property type="entry name" value="PPK2_prd"/>
    <property type="match status" value="1"/>
</dbReference>
<dbReference type="GO" id="GO:0008976">
    <property type="term" value="F:polyphosphate kinase activity"/>
    <property type="evidence" value="ECO:0007669"/>
    <property type="project" value="InterPro"/>
</dbReference>
<organism evidence="4 5">
    <name type="scientific">Candidatus Gemmiger excrementipullorum</name>
    <dbReference type="NCBI Taxonomy" id="2838610"/>
    <lineage>
        <taxon>Bacteria</taxon>
        <taxon>Bacillati</taxon>
        <taxon>Bacillota</taxon>
        <taxon>Clostridia</taxon>
        <taxon>Eubacteriales</taxon>
        <taxon>Gemmiger</taxon>
    </lineage>
</organism>
<dbReference type="InterPro" id="IPR027417">
    <property type="entry name" value="P-loop_NTPase"/>
</dbReference>
<dbReference type="GO" id="GO:0006797">
    <property type="term" value="P:polyphosphate metabolic process"/>
    <property type="evidence" value="ECO:0007669"/>
    <property type="project" value="InterPro"/>
</dbReference>
<accession>A0A9D2BVB8</accession>
<dbReference type="SUPFAM" id="SSF52540">
    <property type="entry name" value="P-loop containing nucleoside triphosphate hydrolases"/>
    <property type="match status" value="1"/>
</dbReference>
<evidence type="ECO:0000256" key="1">
    <source>
        <dbReference type="ARBA" id="ARBA00022679"/>
    </source>
</evidence>
<sequence length="291" mass="34045">MKADRYRFDGTNRCDLRELPCNGKDDDLDKEKILAKTAENLQEMAALQDALYADGREGVIFVLQALDAAGKDSTIKHVMGGLNPQGVQVTSFKQPSSEELRHDFLWRVHKALPPRGGIAIFNRSYYEDVLVVQLHELYKGYKMPPRTLDGGKKEFFKKRYRQIEHYEEYLYENGYRIVKIFLHVSKKEQKKRFLERIDDPAKNWKFSHSDVAERAFFDEYTDLFNTVINETACAHSPWYALPADQKWYTRYLVSEIVVDTLRRCCHTYPRLSEEALAELKDCRVQLEAEDL</sequence>
<gene>
    <name evidence="4" type="ORF">H9846_08510</name>
</gene>
<dbReference type="Pfam" id="PF03976">
    <property type="entry name" value="PPK2"/>
    <property type="match status" value="1"/>
</dbReference>
<evidence type="ECO:0000256" key="2">
    <source>
        <dbReference type="ARBA" id="ARBA00022777"/>
    </source>
</evidence>
<keyword evidence="2 4" id="KW-0418">Kinase</keyword>
<evidence type="ECO:0000259" key="3">
    <source>
        <dbReference type="Pfam" id="PF03976"/>
    </source>
</evidence>
<dbReference type="InterPro" id="IPR022300">
    <property type="entry name" value="PPK2-rel_1"/>
</dbReference>
<proteinExistence type="predicted"/>
<dbReference type="EMBL" id="DXEI01000127">
    <property type="protein sequence ID" value="HIX95483.1"/>
    <property type="molecule type" value="Genomic_DNA"/>
</dbReference>
<reference evidence="4" key="2">
    <citation type="submission" date="2021-04" db="EMBL/GenBank/DDBJ databases">
        <authorList>
            <person name="Gilroy R."/>
        </authorList>
    </citation>
    <scope>NUCLEOTIDE SEQUENCE</scope>
    <source>
        <strain evidence="4">ChiHecec2B26-7398</strain>
    </source>
</reference>
<dbReference type="PANTHER" id="PTHR34383:SF3">
    <property type="entry name" value="POLYPHOSPHATE:AMP PHOSPHOTRANSFERASE"/>
    <property type="match status" value="1"/>
</dbReference>
<dbReference type="InterPro" id="IPR022488">
    <property type="entry name" value="PPK2-related"/>
</dbReference>
<dbReference type="PANTHER" id="PTHR34383">
    <property type="entry name" value="POLYPHOSPHATE:AMP PHOSPHOTRANSFERASE-RELATED"/>
    <property type="match status" value="1"/>
</dbReference>
<feature type="domain" description="Polyphosphate kinase-2-related" evidence="3">
    <location>
        <begin position="28"/>
        <end position="262"/>
    </location>
</feature>